<feature type="transmembrane region" description="Helical" evidence="6">
    <location>
        <begin position="275"/>
        <end position="295"/>
    </location>
</feature>
<feature type="transmembrane region" description="Helical" evidence="6">
    <location>
        <begin position="301"/>
        <end position="318"/>
    </location>
</feature>
<feature type="transmembrane region" description="Helical" evidence="6">
    <location>
        <begin position="190"/>
        <end position="212"/>
    </location>
</feature>
<evidence type="ECO:0000259" key="7">
    <source>
        <dbReference type="Pfam" id="PF01694"/>
    </source>
</evidence>
<keyword evidence="5 6" id="KW-0472">Membrane</keyword>
<dbReference type="EMBL" id="BMAC01000085">
    <property type="protein sequence ID" value="GFP84418.1"/>
    <property type="molecule type" value="Genomic_DNA"/>
</dbReference>
<dbReference type="FunFam" id="1.20.1540.10:FF:000017">
    <property type="entry name" value="RHOMBOID-like protein 9, chloroplastic"/>
    <property type="match status" value="1"/>
</dbReference>
<dbReference type="GO" id="GO:0004252">
    <property type="term" value="F:serine-type endopeptidase activity"/>
    <property type="evidence" value="ECO:0007669"/>
    <property type="project" value="InterPro"/>
</dbReference>
<dbReference type="InterPro" id="IPR022764">
    <property type="entry name" value="Peptidase_S54_rhomboid_dom"/>
</dbReference>
<organism evidence="8 9">
    <name type="scientific">Phtheirospermum japonicum</name>
    <dbReference type="NCBI Taxonomy" id="374723"/>
    <lineage>
        <taxon>Eukaryota</taxon>
        <taxon>Viridiplantae</taxon>
        <taxon>Streptophyta</taxon>
        <taxon>Embryophyta</taxon>
        <taxon>Tracheophyta</taxon>
        <taxon>Spermatophyta</taxon>
        <taxon>Magnoliopsida</taxon>
        <taxon>eudicotyledons</taxon>
        <taxon>Gunneridae</taxon>
        <taxon>Pentapetalae</taxon>
        <taxon>asterids</taxon>
        <taxon>lamiids</taxon>
        <taxon>Lamiales</taxon>
        <taxon>Orobanchaceae</taxon>
        <taxon>Orobanchaceae incertae sedis</taxon>
        <taxon>Phtheirospermum</taxon>
    </lineage>
</organism>
<comment type="similarity">
    <text evidence="2">Belongs to the peptidase S54 family.</text>
</comment>
<dbReference type="GO" id="GO:0006508">
    <property type="term" value="P:proteolysis"/>
    <property type="evidence" value="ECO:0007669"/>
    <property type="project" value="UniProtKB-KW"/>
</dbReference>
<keyword evidence="8" id="KW-0645">Protease</keyword>
<dbReference type="GO" id="GO:0016020">
    <property type="term" value="C:membrane"/>
    <property type="evidence" value="ECO:0007669"/>
    <property type="project" value="UniProtKB-SubCell"/>
</dbReference>
<feature type="domain" description="Peptidase S54 rhomboid" evidence="7">
    <location>
        <begin position="237"/>
        <end position="376"/>
    </location>
</feature>
<evidence type="ECO:0000313" key="8">
    <source>
        <dbReference type="EMBL" id="GFP84418.1"/>
    </source>
</evidence>
<dbReference type="SUPFAM" id="SSF144091">
    <property type="entry name" value="Rhomboid-like"/>
    <property type="match status" value="1"/>
</dbReference>
<dbReference type="PANTHER" id="PTHR43731">
    <property type="entry name" value="RHOMBOID PROTEASE"/>
    <property type="match status" value="1"/>
</dbReference>
<dbReference type="AlphaFoldDB" id="A0A830BH28"/>
<sequence>MMPLGSPSQAQSDIGPLKWSTQDTGLYPVGSGHTDNHSVFQLPSALERTLLCKYILKPQSMYVALSWESRDLLLDLPSSVKKGKRHKGLGCPSFNGTRQKGRFCTVAKGLISTDKHLKSLDSYLAKQNSMKNPNQIESLYQRELLKTNNGLRSLENCLDKVKDDSESEIYIDHESKAEGKEKSADEASDFYLIGILVSINIAVFLFEIAAPVKNSDFELFSLPMVYGAKINNLILTGEWWRLLTPIFLHSGIFHIALGIWVLFTFGLEVSREYGSFTFLLIYILGGISGNLISFLHTPEPTVGGTGPVFAIIGAWLIYQVQNKDVIARDDASERLFQNAIITTALSFVLSSFGPIDDWAHFAAAFTGIAYGFVTCPSLQLKDASSEAGRQERMTLVRRYADPCKSLTYFSIFLLLLSSLLFVVEPPLDLIE</sequence>
<evidence type="ECO:0000256" key="2">
    <source>
        <dbReference type="ARBA" id="ARBA00009045"/>
    </source>
</evidence>
<dbReference type="PANTHER" id="PTHR43731:SF30">
    <property type="entry name" value="RHOMBOID-LIKE PROTEIN 9, CHLOROPLASTIC"/>
    <property type="match status" value="1"/>
</dbReference>
<keyword evidence="9" id="KW-1185">Reference proteome</keyword>
<proteinExistence type="inferred from homology"/>
<name>A0A830BH28_9LAMI</name>
<evidence type="ECO:0000256" key="3">
    <source>
        <dbReference type="ARBA" id="ARBA00022692"/>
    </source>
</evidence>
<reference evidence="8" key="1">
    <citation type="submission" date="2020-07" db="EMBL/GenBank/DDBJ databases">
        <title>Ethylene signaling mediates host invasion by parasitic plants.</title>
        <authorList>
            <person name="Yoshida S."/>
        </authorList>
    </citation>
    <scope>NUCLEOTIDE SEQUENCE</scope>
    <source>
        <strain evidence="8">Okayama</strain>
    </source>
</reference>
<dbReference type="Gene3D" id="1.20.1540.10">
    <property type="entry name" value="Rhomboid-like"/>
    <property type="match status" value="1"/>
</dbReference>
<keyword evidence="8" id="KW-0378">Hydrolase</keyword>
<dbReference type="Proteomes" id="UP000653305">
    <property type="component" value="Unassembled WGS sequence"/>
</dbReference>
<gene>
    <name evidence="8" type="ORF">PHJA_000585600</name>
</gene>
<feature type="transmembrane region" description="Helical" evidence="6">
    <location>
        <begin position="242"/>
        <end position="263"/>
    </location>
</feature>
<evidence type="ECO:0000256" key="4">
    <source>
        <dbReference type="ARBA" id="ARBA00022989"/>
    </source>
</evidence>
<evidence type="ECO:0000256" key="5">
    <source>
        <dbReference type="ARBA" id="ARBA00023136"/>
    </source>
</evidence>
<feature type="transmembrane region" description="Helical" evidence="6">
    <location>
        <begin position="406"/>
        <end position="423"/>
    </location>
</feature>
<evidence type="ECO:0000313" key="9">
    <source>
        <dbReference type="Proteomes" id="UP000653305"/>
    </source>
</evidence>
<dbReference type="InterPro" id="IPR050925">
    <property type="entry name" value="Rhomboid_protease_S54"/>
</dbReference>
<comment type="caution">
    <text evidence="8">The sequence shown here is derived from an EMBL/GenBank/DDBJ whole genome shotgun (WGS) entry which is preliminary data.</text>
</comment>
<evidence type="ECO:0000256" key="1">
    <source>
        <dbReference type="ARBA" id="ARBA00004141"/>
    </source>
</evidence>
<keyword evidence="4 6" id="KW-1133">Transmembrane helix</keyword>
<keyword evidence="3 6" id="KW-0812">Transmembrane</keyword>
<dbReference type="InterPro" id="IPR035952">
    <property type="entry name" value="Rhomboid-like_sf"/>
</dbReference>
<dbReference type="Pfam" id="PF01694">
    <property type="entry name" value="Rhomboid"/>
    <property type="match status" value="1"/>
</dbReference>
<dbReference type="OrthoDB" id="418595at2759"/>
<protein>
    <submittedName>
        <fullName evidence="8">Rhomboid protease glup</fullName>
    </submittedName>
</protein>
<evidence type="ECO:0000256" key="6">
    <source>
        <dbReference type="SAM" id="Phobius"/>
    </source>
</evidence>
<accession>A0A830BH28</accession>
<comment type="subcellular location">
    <subcellularLocation>
        <location evidence="1">Membrane</location>
        <topology evidence="1">Multi-pass membrane protein</topology>
    </subcellularLocation>
</comment>